<evidence type="ECO:0000259" key="9">
    <source>
        <dbReference type="Pfam" id="PF24105"/>
    </source>
</evidence>
<evidence type="ECO:0000256" key="8">
    <source>
        <dbReference type="SAM" id="MobiDB-lite"/>
    </source>
</evidence>
<comment type="function">
    <text evidence="7">Required for replication-independent chromatin assembly and for the periodic repression of histone gene transcription during the cell cycle.</text>
</comment>
<evidence type="ECO:0000313" key="11">
    <source>
        <dbReference type="Proteomes" id="UP001158576"/>
    </source>
</evidence>
<feature type="region of interest" description="Disordered" evidence="8">
    <location>
        <begin position="556"/>
        <end position="624"/>
    </location>
</feature>
<keyword evidence="4 7" id="KW-0677">Repeat</keyword>
<dbReference type="SMART" id="SM00320">
    <property type="entry name" value="WD40"/>
    <property type="match status" value="6"/>
</dbReference>
<protein>
    <recommendedName>
        <fullName evidence="7">Protein HIRA</fullName>
    </recommendedName>
</protein>
<dbReference type="CDD" id="cd00200">
    <property type="entry name" value="WD40"/>
    <property type="match status" value="1"/>
</dbReference>
<evidence type="ECO:0000256" key="4">
    <source>
        <dbReference type="ARBA" id="ARBA00022737"/>
    </source>
</evidence>
<organism evidence="10 11">
    <name type="scientific">Oikopleura dioica</name>
    <name type="common">Tunicate</name>
    <dbReference type="NCBI Taxonomy" id="34765"/>
    <lineage>
        <taxon>Eukaryota</taxon>
        <taxon>Metazoa</taxon>
        <taxon>Chordata</taxon>
        <taxon>Tunicata</taxon>
        <taxon>Appendicularia</taxon>
        <taxon>Copelata</taxon>
        <taxon>Oikopleuridae</taxon>
        <taxon>Oikopleura</taxon>
    </lineage>
</organism>
<evidence type="ECO:0000256" key="5">
    <source>
        <dbReference type="ARBA" id="ARBA00022853"/>
    </source>
</evidence>
<dbReference type="Pfam" id="PF24105">
    <property type="entry name" value="Beta-prop_CAF1B_HIR1"/>
    <property type="match status" value="1"/>
</dbReference>
<feature type="compositionally biased region" description="Basic and acidic residues" evidence="8">
    <location>
        <begin position="575"/>
        <end position="606"/>
    </location>
</feature>
<evidence type="ECO:0000256" key="2">
    <source>
        <dbReference type="ARBA" id="ARBA00007306"/>
    </source>
</evidence>
<feature type="domain" description="CAF1B/HIR1 beta-propeller" evidence="9">
    <location>
        <begin position="1"/>
        <end position="352"/>
    </location>
</feature>
<gene>
    <name evidence="10" type="ORF">OKIOD_LOCUS6924</name>
</gene>
<dbReference type="SUPFAM" id="SSF50978">
    <property type="entry name" value="WD40 repeat-like"/>
    <property type="match status" value="2"/>
</dbReference>
<dbReference type="PANTHER" id="PTHR13831">
    <property type="entry name" value="MEMBER OF THE HIR1 FAMILY OF WD-REPEAT PROTEINS"/>
    <property type="match status" value="1"/>
</dbReference>
<evidence type="ECO:0000256" key="6">
    <source>
        <dbReference type="ARBA" id="ARBA00023242"/>
    </source>
</evidence>
<sequence length="925" mass="103873">MKILKPEWIVEEKSPLISCDIHPDGSRVAVGGCSGQGGGKIQIWNMAPILSKKKADDPTCPKLLCAMFNHMACVNVVRWTLSGKYLASGGDDRLIMIWIFAGKSKKDGVEEENWKCLHRLQGHDADVIDLAWNRNDKYLASGSLDNSIIIWDVDNKFNQIQRLRGHTNFVKGVTWDPVGNYLASQGADGTVRIWSTISWKEEKSVSGPFKDSMNGHVMRISWSPDGFYLLAGSAVNNGAPTGQVISRKWITTFDLVGHRKSVSCVRFAPTCRDTPPSLNMRTNRVKTPVCAVGSRDCSISVWMTSLLRPIMVVHDIFDDSILDLSWDSSGLILAATSWDGAAAFLHFREDELGSQISYADMNKMLEEHYGSTAQDLRDIIIENPALIHLAQNGNKPVMQEVQRGPTKQIEVKRKDGKKRITPAFVTGISASSVKPFGNPTTPQKKATNPPNVSSSVKSVSKDDSKKVPEEENKENIIVKHADKNTEATADNLAKEKTTKKKEDQLEDLMSSRLEKANDKIIPKTIAKEAPLALKEKLKEKPKEKIEVSLPSFNRPAKEDVTEEKVRGKKGRKKRGEPEKISETSDPKKSDNEKDESKKQKDLKKEDSDEEIVSRKKLPGITPNPSEIKAALSSLQLRIFCEDGRTIIADEKSTWKSVIDGSIVALDVYKSKIILCTLEGELVFLSNDSGRRSDLTEYIGSIHSFALFENMMLLSTVDGTLYLRDLDQKLPDVRAELGCIPNPREVWYSKRLNAINISTESGNVMQWNEKSHRWYVVHKAASFVYSRTLFNDPEIQTHLEDQHRQPAYATGKHLSELLAAGYEEDLNLAIKNDDPNHYRQGLIQYAAHISQHNMRPRLKELCDFLLGPVHQSESDWEPNIIGLSKRVLLRDILNTIQSNIALQRLYSEYDELLDVCNEVESEVMSE</sequence>
<keyword evidence="7" id="KW-0804">Transcription</keyword>
<feature type="region of interest" description="Disordered" evidence="8">
    <location>
        <begin position="431"/>
        <end position="516"/>
    </location>
</feature>
<dbReference type="InterPro" id="IPR031120">
    <property type="entry name" value="HIR1-like"/>
</dbReference>
<dbReference type="InterPro" id="IPR015943">
    <property type="entry name" value="WD40/YVTN_repeat-like_dom_sf"/>
</dbReference>
<feature type="compositionally biased region" description="Polar residues" evidence="8">
    <location>
        <begin position="431"/>
        <end position="451"/>
    </location>
</feature>
<evidence type="ECO:0000256" key="7">
    <source>
        <dbReference type="RuleBase" id="RU364014"/>
    </source>
</evidence>
<reference evidence="10 11" key="1">
    <citation type="submission" date="2021-04" db="EMBL/GenBank/DDBJ databases">
        <authorList>
            <person name="Bliznina A."/>
        </authorList>
    </citation>
    <scope>NUCLEOTIDE SEQUENCE [LARGE SCALE GENOMIC DNA]</scope>
</reference>
<accession>A0ABN7SK28</accession>
<keyword evidence="11" id="KW-1185">Reference proteome</keyword>
<feature type="compositionally biased region" description="Basic and acidic residues" evidence="8">
    <location>
        <begin position="459"/>
        <end position="485"/>
    </location>
</feature>
<dbReference type="EMBL" id="OU015569">
    <property type="protein sequence ID" value="CAG5098086.1"/>
    <property type="molecule type" value="Genomic_DNA"/>
</dbReference>
<dbReference type="PANTHER" id="PTHR13831:SF0">
    <property type="entry name" value="PROTEIN HIRA"/>
    <property type="match status" value="1"/>
</dbReference>
<keyword evidence="7" id="KW-0678">Repressor</keyword>
<dbReference type="InterPro" id="IPR055410">
    <property type="entry name" value="Beta-prop_CAF1B_HIR1"/>
</dbReference>
<dbReference type="InterPro" id="IPR001680">
    <property type="entry name" value="WD40_rpt"/>
</dbReference>
<keyword evidence="6 7" id="KW-0539">Nucleus</keyword>
<evidence type="ECO:0000256" key="3">
    <source>
        <dbReference type="ARBA" id="ARBA00022574"/>
    </source>
</evidence>
<dbReference type="InterPro" id="IPR019775">
    <property type="entry name" value="WD40_repeat_CS"/>
</dbReference>
<dbReference type="PROSITE" id="PS00678">
    <property type="entry name" value="WD_REPEATS_1"/>
    <property type="match status" value="1"/>
</dbReference>
<dbReference type="InterPro" id="IPR036322">
    <property type="entry name" value="WD40_repeat_dom_sf"/>
</dbReference>
<evidence type="ECO:0000313" key="10">
    <source>
        <dbReference type="EMBL" id="CAG5098086.1"/>
    </source>
</evidence>
<dbReference type="PRINTS" id="PR00320">
    <property type="entry name" value="GPROTEINBRPT"/>
</dbReference>
<comment type="subcellular location">
    <subcellularLocation>
        <location evidence="1 7">Nucleus</location>
    </subcellularLocation>
</comment>
<comment type="similarity">
    <text evidence="2 7">Belongs to the WD repeat HIR1 family.</text>
</comment>
<keyword evidence="3 7" id="KW-0853">WD repeat</keyword>
<keyword evidence="7" id="KW-0805">Transcription regulation</keyword>
<proteinExistence type="inferred from homology"/>
<dbReference type="InterPro" id="IPR020472">
    <property type="entry name" value="WD40_PAC1"/>
</dbReference>
<dbReference type="Proteomes" id="UP001158576">
    <property type="component" value="Chromosome XSR"/>
</dbReference>
<evidence type="ECO:0000256" key="1">
    <source>
        <dbReference type="ARBA" id="ARBA00004123"/>
    </source>
</evidence>
<feature type="compositionally biased region" description="Basic and acidic residues" evidence="8">
    <location>
        <begin position="556"/>
        <end position="565"/>
    </location>
</feature>
<keyword evidence="5 7" id="KW-0156">Chromatin regulator</keyword>
<feature type="compositionally biased region" description="Basic and acidic residues" evidence="8">
    <location>
        <begin position="492"/>
        <end position="503"/>
    </location>
</feature>
<name>A0ABN7SK28_OIKDI</name>
<dbReference type="Gene3D" id="2.130.10.10">
    <property type="entry name" value="YVTN repeat-like/Quinoprotein amine dehydrogenase"/>
    <property type="match status" value="2"/>
</dbReference>